<organism evidence="1 2">
    <name type="scientific">Pluteus cervinus</name>
    <dbReference type="NCBI Taxonomy" id="181527"/>
    <lineage>
        <taxon>Eukaryota</taxon>
        <taxon>Fungi</taxon>
        <taxon>Dikarya</taxon>
        <taxon>Basidiomycota</taxon>
        <taxon>Agaricomycotina</taxon>
        <taxon>Agaricomycetes</taxon>
        <taxon>Agaricomycetidae</taxon>
        <taxon>Agaricales</taxon>
        <taxon>Pluteineae</taxon>
        <taxon>Pluteaceae</taxon>
        <taxon>Pluteus</taxon>
    </lineage>
</organism>
<accession>A0ACD3A1Q9</accession>
<name>A0ACD3A1Q9_9AGAR</name>
<keyword evidence="2" id="KW-1185">Reference proteome</keyword>
<gene>
    <name evidence="1" type="ORF">BDN72DRAFT_905655</name>
</gene>
<evidence type="ECO:0000313" key="2">
    <source>
        <dbReference type="Proteomes" id="UP000308600"/>
    </source>
</evidence>
<protein>
    <submittedName>
        <fullName evidence="1">Uncharacterized protein</fullName>
    </submittedName>
</protein>
<dbReference type="Proteomes" id="UP000308600">
    <property type="component" value="Unassembled WGS sequence"/>
</dbReference>
<proteinExistence type="predicted"/>
<dbReference type="EMBL" id="ML208925">
    <property type="protein sequence ID" value="TFK59650.1"/>
    <property type="molecule type" value="Genomic_DNA"/>
</dbReference>
<sequence>MAHSPNHPLHPAVAGHQHCRMRQKAIAFSNLFCEAIGLPRIPTDAATPHHHKGLTTAGGGSGSWSVLPFPGTPGPTLVKIDLETHNIISTVGGDDVKVIVRPPISPSPTTYIFSSAPITLLSPISFSYRRPKEEQHVNHEVEFMRILPGAVPAEVNFVQLPTYTDEKAALRGCESFLGCLVGGTEWNGIAYVSLGARRRQETEVDAEVDTPTLFSNTSPPPLAIHFLPKTLANSDRPNAIQLPTHSHAQTTLTPPLAEILPLETAAYPLPPPHPHSLWTIAHLLASCVCEA</sequence>
<evidence type="ECO:0000313" key="1">
    <source>
        <dbReference type="EMBL" id="TFK59650.1"/>
    </source>
</evidence>
<reference evidence="1 2" key="1">
    <citation type="journal article" date="2019" name="Nat. Ecol. Evol.">
        <title>Megaphylogeny resolves global patterns of mushroom evolution.</title>
        <authorList>
            <person name="Varga T."/>
            <person name="Krizsan K."/>
            <person name="Foldi C."/>
            <person name="Dima B."/>
            <person name="Sanchez-Garcia M."/>
            <person name="Sanchez-Ramirez S."/>
            <person name="Szollosi G.J."/>
            <person name="Szarkandi J.G."/>
            <person name="Papp V."/>
            <person name="Albert L."/>
            <person name="Andreopoulos W."/>
            <person name="Angelini C."/>
            <person name="Antonin V."/>
            <person name="Barry K.W."/>
            <person name="Bougher N.L."/>
            <person name="Buchanan P."/>
            <person name="Buyck B."/>
            <person name="Bense V."/>
            <person name="Catcheside P."/>
            <person name="Chovatia M."/>
            <person name="Cooper J."/>
            <person name="Damon W."/>
            <person name="Desjardin D."/>
            <person name="Finy P."/>
            <person name="Geml J."/>
            <person name="Haridas S."/>
            <person name="Hughes K."/>
            <person name="Justo A."/>
            <person name="Karasinski D."/>
            <person name="Kautmanova I."/>
            <person name="Kiss B."/>
            <person name="Kocsube S."/>
            <person name="Kotiranta H."/>
            <person name="LaButti K.M."/>
            <person name="Lechner B.E."/>
            <person name="Liimatainen K."/>
            <person name="Lipzen A."/>
            <person name="Lukacs Z."/>
            <person name="Mihaltcheva S."/>
            <person name="Morgado L.N."/>
            <person name="Niskanen T."/>
            <person name="Noordeloos M.E."/>
            <person name="Ohm R.A."/>
            <person name="Ortiz-Santana B."/>
            <person name="Ovrebo C."/>
            <person name="Racz N."/>
            <person name="Riley R."/>
            <person name="Savchenko A."/>
            <person name="Shiryaev A."/>
            <person name="Soop K."/>
            <person name="Spirin V."/>
            <person name="Szebenyi C."/>
            <person name="Tomsovsky M."/>
            <person name="Tulloss R.E."/>
            <person name="Uehling J."/>
            <person name="Grigoriev I.V."/>
            <person name="Vagvolgyi C."/>
            <person name="Papp T."/>
            <person name="Martin F.M."/>
            <person name="Miettinen O."/>
            <person name="Hibbett D.S."/>
            <person name="Nagy L.G."/>
        </authorList>
    </citation>
    <scope>NUCLEOTIDE SEQUENCE [LARGE SCALE GENOMIC DNA]</scope>
    <source>
        <strain evidence="1 2">NL-1719</strain>
    </source>
</reference>